<name>A0AAD9W1T7_PHOAM</name>
<evidence type="ECO:0000313" key="2">
    <source>
        <dbReference type="EMBL" id="KAK2604419.1"/>
    </source>
</evidence>
<reference evidence="2" key="1">
    <citation type="submission" date="2023-06" db="EMBL/GenBank/DDBJ databases">
        <authorList>
            <person name="Noh H."/>
        </authorList>
    </citation>
    <scope>NUCLEOTIDE SEQUENCE</scope>
    <source>
        <strain evidence="2">DUCC20226</strain>
    </source>
</reference>
<evidence type="ECO:0000313" key="3">
    <source>
        <dbReference type="Proteomes" id="UP001265746"/>
    </source>
</evidence>
<evidence type="ECO:0000259" key="1">
    <source>
        <dbReference type="PROSITE" id="PS51061"/>
    </source>
</evidence>
<organism evidence="2 3">
    <name type="scientific">Phomopsis amygdali</name>
    <name type="common">Fusicoccum amygdali</name>
    <dbReference type="NCBI Taxonomy" id="1214568"/>
    <lineage>
        <taxon>Eukaryota</taxon>
        <taxon>Fungi</taxon>
        <taxon>Dikarya</taxon>
        <taxon>Ascomycota</taxon>
        <taxon>Pezizomycotina</taxon>
        <taxon>Sordariomycetes</taxon>
        <taxon>Sordariomycetidae</taxon>
        <taxon>Diaporthales</taxon>
        <taxon>Diaporthaceae</taxon>
        <taxon>Diaporthe</taxon>
    </lineage>
</organism>
<dbReference type="InterPro" id="IPR036867">
    <property type="entry name" value="R3H_dom_sf"/>
</dbReference>
<dbReference type="SUPFAM" id="SSF82708">
    <property type="entry name" value="R3H domain"/>
    <property type="match status" value="1"/>
</dbReference>
<comment type="caution">
    <text evidence="2">The sequence shown here is derived from an EMBL/GenBank/DDBJ whole genome shotgun (WGS) entry which is preliminary data.</text>
</comment>
<proteinExistence type="predicted"/>
<dbReference type="PROSITE" id="PS51061">
    <property type="entry name" value="R3H"/>
    <property type="match status" value="1"/>
</dbReference>
<dbReference type="InterPro" id="IPR001374">
    <property type="entry name" value="R3H_dom"/>
</dbReference>
<protein>
    <recommendedName>
        <fullName evidence="1">R3H domain-containing protein</fullName>
    </recommendedName>
</protein>
<sequence length="405" mass="44625">MVSLLDCPAELRQQILGHLIPSEVRDAGAAPRMAPLLSLLLACKKIRLDTLQLLKKWSPVYHFERPATILGARWRPDEPHMRNISLRLFADMDLHAAHYITAFGASGVFDPDSWVRCATSLPRLAVESVVVDLTAAPAWMVARRPDWVRGTLLDARNRCFLDDGVVEVTAIVKKVSEVYGPGVPVHLGGVVTRKAKKAVAEMLNRARKETGCVNIAFVGEWIAGPKELPTRLSLVLLCRCWGMKLDGPAVAQYDTPRWIQIRNEAREAGLTVPDVDLKAVGLVKWSKNSCTAYYVNAQVDEEGTRSELVRVLRFAVEARTVGIQGDVAIDFEPAIRERRFLIHCLAKDLGLTSVSVGGPEEKFVRLSHAAKPGLEEKLEERLSIKAEGSQASTCPLGLEAKHLGP</sequence>
<dbReference type="AlphaFoldDB" id="A0AAD9W1T7"/>
<gene>
    <name evidence="2" type="ORF">N8I77_007352</name>
</gene>
<keyword evidence="3" id="KW-1185">Reference proteome</keyword>
<dbReference type="GO" id="GO:0003676">
    <property type="term" value="F:nucleic acid binding"/>
    <property type="evidence" value="ECO:0007669"/>
    <property type="project" value="UniProtKB-UniRule"/>
</dbReference>
<feature type="domain" description="R3H" evidence="1">
    <location>
        <begin position="305"/>
        <end position="370"/>
    </location>
</feature>
<accession>A0AAD9W1T7</accession>
<dbReference type="EMBL" id="JAUJFL010000004">
    <property type="protein sequence ID" value="KAK2604419.1"/>
    <property type="molecule type" value="Genomic_DNA"/>
</dbReference>
<dbReference type="Proteomes" id="UP001265746">
    <property type="component" value="Unassembled WGS sequence"/>
</dbReference>
<dbReference type="CDD" id="cd02325">
    <property type="entry name" value="R3H"/>
    <property type="match status" value="1"/>
</dbReference>